<dbReference type="InterPro" id="IPR051631">
    <property type="entry name" value="Ankyrin-KH/SAM_domain"/>
</dbReference>
<accession>V3ZSW9</accession>
<evidence type="ECO:0000256" key="4">
    <source>
        <dbReference type="PROSITE-ProRule" id="PRU00117"/>
    </source>
</evidence>
<evidence type="ECO:0000256" key="3">
    <source>
        <dbReference type="ARBA" id="ARBA00023054"/>
    </source>
</evidence>
<evidence type="ECO:0000259" key="5">
    <source>
        <dbReference type="Pfam" id="PF00013"/>
    </source>
</evidence>
<dbReference type="CTD" id="20232762"/>
<dbReference type="Gene3D" id="3.30.1370.10">
    <property type="entry name" value="K Homology domain, type 1"/>
    <property type="match status" value="1"/>
</dbReference>
<dbReference type="KEGG" id="lgi:LOTGIDRAFT_127861"/>
<dbReference type="GeneID" id="20232762"/>
<feature type="domain" description="K Homology" evidence="5">
    <location>
        <begin position="15"/>
        <end position="62"/>
    </location>
</feature>
<dbReference type="GO" id="GO:0045087">
    <property type="term" value="P:innate immune response"/>
    <property type="evidence" value="ECO:0007669"/>
    <property type="project" value="TreeGrafter"/>
</dbReference>
<dbReference type="PANTHER" id="PTHR23206:SF8">
    <property type="entry name" value="ANKYRIN REPEAT AND KH DOMAIN-CONTAINING 1"/>
    <property type="match status" value="1"/>
</dbReference>
<dbReference type="RefSeq" id="XP_009061912.1">
    <property type="nucleotide sequence ID" value="XM_009063664.1"/>
</dbReference>
<proteinExistence type="predicted"/>
<gene>
    <name evidence="6" type="ORF">LOTGIDRAFT_127861</name>
</gene>
<dbReference type="GO" id="GO:0005737">
    <property type="term" value="C:cytoplasm"/>
    <property type="evidence" value="ECO:0007669"/>
    <property type="project" value="TreeGrafter"/>
</dbReference>
<reference evidence="6 7" key="1">
    <citation type="journal article" date="2013" name="Nature">
        <title>Insights into bilaterian evolution from three spiralian genomes.</title>
        <authorList>
            <person name="Simakov O."/>
            <person name="Marletaz F."/>
            <person name="Cho S.J."/>
            <person name="Edsinger-Gonzales E."/>
            <person name="Havlak P."/>
            <person name="Hellsten U."/>
            <person name="Kuo D.H."/>
            <person name="Larsson T."/>
            <person name="Lv J."/>
            <person name="Arendt D."/>
            <person name="Savage R."/>
            <person name="Osoegawa K."/>
            <person name="de Jong P."/>
            <person name="Grimwood J."/>
            <person name="Chapman J.A."/>
            <person name="Shapiro H."/>
            <person name="Aerts A."/>
            <person name="Otillar R.P."/>
            <person name="Terry A.Y."/>
            <person name="Boore J.L."/>
            <person name="Grigoriev I.V."/>
            <person name="Lindberg D.R."/>
            <person name="Seaver E.C."/>
            <person name="Weisblat D.A."/>
            <person name="Putnam N.H."/>
            <person name="Rokhsar D.S."/>
        </authorList>
    </citation>
    <scope>NUCLEOTIDE SEQUENCE [LARGE SCALE GENOMIC DNA]</scope>
</reference>
<keyword evidence="4" id="KW-0694">RNA-binding</keyword>
<dbReference type="GO" id="GO:0003723">
    <property type="term" value="F:RNA binding"/>
    <property type="evidence" value="ECO:0007669"/>
    <property type="project" value="UniProtKB-UniRule"/>
</dbReference>
<dbReference type="HOGENOM" id="CLU_2888301_0_0_1"/>
<dbReference type="Proteomes" id="UP000030746">
    <property type="component" value="Unassembled WGS sequence"/>
</dbReference>
<evidence type="ECO:0000313" key="6">
    <source>
        <dbReference type="EMBL" id="ESO87447.1"/>
    </source>
</evidence>
<dbReference type="InterPro" id="IPR004088">
    <property type="entry name" value="KH_dom_type_1"/>
</dbReference>
<dbReference type="OrthoDB" id="10071877at2759"/>
<dbReference type="EMBL" id="KB202917">
    <property type="protein sequence ID" value="ESO87447.1"/>
    <property type="molecule type" value="Genomic_DNA"/>
</dbReference>
<dbReference type="Pfam" id="PF00013">
    <property type="entry name" value="KH_1"/>
    <property type="match status" value="1"/>
</dbReference>
<keyword evidence="3" id="KW-0175">Coiled coil</keyword>
<dbReference type="STRING" id="225164.V3ZSW9"/>
<dbReference type="PROSITE" id="PS50084">
    <property type="entry name" value="KH_TYPE_1"/>
    <property type="match status" value="1"/>
</dbReference>
<name>V3ZSW9_LOTGI</name>
<evidence type="ECO:0000256" key="2">
    <source>
        <dbReference type="ARBA" id="ARBA00023043"/>
    </source>
</evidence>
<organism evidence="6 7">
    <name type="scientific">Lottia gigantea</name>
    <name type="common">Giant owl limpet</name>
    <dbReference type="NCBI Taxonomy" id="225164"/>
    <lineage>
        <taxon>Eukaryota</taxon>
        <taxon>Metazoa</taxon>
        <taxon>Spiralia</taxon>
        <taxon>Lophotrochozoa</taxon>
        <taxon>Mollusca</taxon>
        <taxon>Gastropoda</taxon>
        <taxon>Patellogastropoda</taxon>
        <taxon>Lottioidea</taxon>
        <taxon>Lottiidae</taxon>
        <taxon>Lottia</taxon>
    </lineage>
</organism>
<keyword evidence="1" id="KW-0677">Repeat</keyword>
<dbReference type="AlphaFoldDB" id="V3ZSW9"/>
<sequence length="63" mass="6810">MYCISGYRVPPISKTKKVLVPSNAISRVIGRGGCNINAIRDVSGAHVEVEKQKGLSERAITIK</sequence>
<keyword evidence="2" id="KW-0040">ANK repeat</keyword>
<evidence type="ECO:0000256" key="1">
    <source>
        <dbReference type="ARBA" id="ARBA00022737"/>
    </source>
</evidence>
<evidence type="ECO:0000313" key="7">
    <source>
        <dbReference type="Proteomes" id="UP000030746"/>
    </source>
</evidence>
<protein>
    <recommendedName>
        <fullName evidence="5">K Homology domain-containing protein</fullName>
    </recommendedName>
</protein>
<keyword evidence="7" id="KW-1185">Reference proteome</keyword>
<dbReference type="SUPFAM" id="SSF54791">
    <property type="entry name" value="Eukaryotic type KH-domain (KH-domain type I)"/>
    <property type="match status" value="1"/>
</dbReference>
<dbReference type="PANTHER" id="PTHR23206">
    <property type="entry name" value="MASK PROTEIN"/>
    <property type="match status" value="1"/>
</dbReference>
<dbReference type="InterPro" id="IPR036612">
    <property type="entry name" value="KH_dom_type_1_sf"/>
</dbReference>